<dbReference type="Proteomes" id="UP001157069">
    <property type="component" value="Unassembled WGS sequence"/>
</dbReference>
<dbReference type="SUPFAM" id="SSF52980">
    <property type="entry name" value="Restriction endonuclease-like"/>
    <property type="match status" value="1"/>
</dbReference>
<comment type="caution">
    <text evidence="2">The sequence shown here is derived from an EMBL/GenBank/DDBJ whole genome shotgun (WGS) entry which is preliminary data.</text>
</comment>
<protein>
    <recommendedName>
        <fullName evidence="1">DUF559 domain-containing protein</fullName>
    </recommendedName>
</protein>
<dbReference type="InterPro" id="IPR007569">
    <property type="entry name" value="DUF559"/>
</dbReference>
<sequence length="293" mass="32153">MRRDTDHAHIRSVLAALGGLAPARDLVAAGVDADRLRMAVEDRAILRFRKGWYAVFELAPDVVRASRVGGVLTCVSAARHHGLWVPDDDRLHVAVARHASRLRSPHDHHERLRLDGPDVVVHWVAERTASYELVASIEAAVGCIVKCLGRDVGFAVLESARRKGRAGARDVKSIAPRLPRAARAVLESAGNLSDTGSESLLALLLTRAGIPFRQQVYIHGVGFVDFVIGDRLIVEADSKAHHSDPTRDRRRDAAASEQGYRTLRFMYSQIVYDSPAVLRAIRAAIARRDHCAA</sequence>
<accession>A0ABQ6JXA0</accession>
<evidence type="ECO:0000313" key="2">
    <source>
        <dbReference type="EMBL" id="GMA92936.1"/>
    </source>
</evidence>
<proteinExistence type="predicted"/>
<dbReference type="EMBL" id="BSVA01000001">
    <property type="protein sequence ID" value="GMA92936.1"/>
    <property type="molecule type" value="Genomic_DNA"/>
</dbReference>
<keyword evidence="3" id="KW-1185">Reference proteome</keyword>
<gene>
    <name evidence="2" type="ORF">GCM10025869_34650</name>
</gene>
<dbReference type="Pfam" id="PF04480">
    <property type="entry name" value="DUF559"/>
    <property type="match status" value="1"/>
</dbReference>
<organism evidence="2 3">
    <name type="scientific">Homoserinibacter gongjuensis</name>
    <dbReference type="NCBI Taxonomy" id="1162968"/>
    <lineage>
        <taxon>Bacteria</taxon>
        <taxon>Bacillati</taxon>
        <taxon>Actinomycetota</taxon>
        <taxon>Actinomycetes</taxon>
        <taxon>Micrococcales</taxon>
        <taxon>Microbacteriaceae</taxon>
        <taxon>Homoserinibacter</taxon>
    </lineage>
</organism>
<reference evidence="3" key="1">
    <citation type="journal article" date="2019" name="Int. J. Syst. Evol. Microbiol.">
        <title>The Global Catalogue of Microorganisms (GCM) 10K type strain sequencing project: providing services to taxonomists for standard genome sequencing and annotation.</title>
        <authorList>
            <consortium name="The Broad Institute Genomics Platform"/>
            <consortium name="The Broad Institute Genome Sequencing Center for Infectious Disease"/>
            <person name="Wu L."/>
            <person name="Ma J."/>
        </authorList>
    </citation>
    <scope>NUCLEOTIDE SEQUENCE [LARGE SCALE GENOMIC DNA]</scope>
    <source>
        <strain evidence="3">NBRC 108755</strain>
    </source>
</reference>
<evidence type="ECO:0000313" key="3">
    <source>
        <dbReference type="Proteomes" id="UP001157069"/>
    </source>
</evidence>
<dbReference type="Gene3D" id="3.40.960.10">
    <property type="entry name" value="VSR Endonuclease"/>
    <property type="match status" value="1"/>
</dbReference>
<dbReference type="InterPro" id="IPR011335">
    <property type="entry name" value="Restrct_endonuc-II-like"/>
</dbReference>
<feature type="domain" description="DUF559" evidence="1">
    <location>
        <begin position="208"/>
        <end position="285"/>
    </location>
</feature>
<name>A0ABQ6JXA0_9MICO</name>
<evidence type="ECO:0000259" key="1">
    <source>
        <dbReference type="Pfam" id="PF04480"/>
    </source>
</evidence>